<proteinExistence type="inferred from homology"/>
<comment type="cofactor">
    <cofactor evidence="1 5">
        <name>heme</name>
        <dbReference type="ChEBI" id="CHEBI:30413"/>
    </cofactor>
</comment>
<dbReference type="SUPFAM" id="SSF48264">
    <property type="entry name" value="Cytochrome P450"/>
    <property type="match status" value="1"/>
</dbReference>
<evidence type="ECO:0000256" key="5">
    <source>
        <dbReference type="PIRSR" id="PIRSR602403-1"/>
    </source>
</evidence>
<dbReference type="GO" id="GO:0016705">
    <property type="term" value="F:oxidoreductase activity, acting on paired donors, with incorporation or reduction of molecular oxygen"/>
    <property type="evidence" value="ECO:0007669"/>
    <property type="project" value="InterPro"/>
</dbReference>
<dbReference type="GO" id="GO:0005506">
    <property type="term" value="F:iron ion binding"/>
    <property type="evidence" value="ECO:0007669"/>
    <property type="project" value="InterPro"/>
</dbReference>
<dbReference type="GO" id="GO:0004497">
    <property type="term" value="F:monooxygenase activity"/>
    <property type="evidence" value="ECO:0007669"/>
    <property type="project" value="UniProtKB-KW"/>
</dbReference>
<evidence type="ECO:0000256" key="1">
    <source>
        <dbReference type="ARBA" id="ARBA00001971"/>
    </source>
</evidence>
<evidence type="ECO:0000256" key="7">
    <source>
        <dbReference type="SAM" id="Phobius"/>
    </source>
</evidence>
<dbReference type="PRINTS" id="PR00465">
    <property type="entry name" value="EP450IV"/>
</dbReference>
<dbReference type="InterPro" id="IPR001128">
    <property type="entry name" value="Cyt_P450"/>
</dbReference>
<keyword evidence="5 6" id="KW-0349">Heme</keyword>
<dbReference type="InterPro" id="IPR002403">
    <property type="entry name" value="Cyt_P450_E_grp-IV"/>
</dbReference>
<keyword evidence="6" id="KW-0503">Monooxygenase</keyword>
<dbReference type="EMBL" id="ML978159">
    <property type="protein sequence ID" value="KAF2034988.1"/>
    <property type="molecule type" value="Genomic_DNA"/>
</dbReference>
<dbReference type="Proteomes" id="UP000799777">
    <property type="component" value="Unassembled WGS sequence"/>
</dbReference>
<dbReference type="PANTHER" id="PTHR24305">
    <property type="entry name" value="CYTOCHROME P450"/>
    <property type="match status" value="1"/>
</dbReference>
<dbReference type="Pfam" id="PF00067">
    <property type="entry name" value="p450"/>
    <property type="match status" value="1"/>
</dbReference>
<evidence type="ECO:0000313" key="9">
    <source>
        <dbReference type="Proteomes" id="UP000799777"/>
    </source>
</evidence>
<keyword evidence="7" id="KW-0812">Transmembrane</keyword>
<dbReference type="AlphaFoldDB" id="A0A9P4HI37"/>
<dbReference type="InterPro" id="IPR036396">
    <property type="entry name" value="Cyt_P450_sf"/>
</dbReference>
<dbReference type="OrthoDB" id="3945418at2759"/>
<evidence type="ECO:0000256" key="2">
    <source>
        <dbReference type="ARBA" id="ARBA00010617"/>
    </source>
</evidence>
<evidence type="ECO:0000313" key="8">
    <source>
        <dbReference type="EMBL" id="KAF2034988.1"/>
    </source>
</evidence>
<keyword evidence="9" id="KW-1185">Reference proteome</keyword>
<keyword evidence="7" id="KW-0472">Membrane</keyword>
<evidence type="ECO:0000256" key="6">
    <source>
        <dbReference type="RuleBase" id="RU000461"/>
    </source>
</evidence>
<reference evidence="8" key="1">
    <citation type="journal article" date="2020" name="Stud. Mycol.">
        <title>101 Dothideomycetes genomes: a test case for predicting lifestyles and emergence of pathogens.</title>
        <authorList>
            <person name="Haridas S."/>
            <person name="Albert R."/>
            <person name="Binder M."/>
            <person name="Bloem J."/>
            <person name="Labutti K."/>
            <person name="Salamov A."/>
            <person name="Andreopoulos B."/>
            <person name="Baker S."/>
            <person name="Barry K."/>
            <person name="Bills G."/>
            <person name="Bluhm B."/>
            <person name="Cannon C."/>
            <person name="Castanera R."/>
            <person name="Culley D."/>
            <person name="Daum C."/>
            <person name="Ezra D."/>
            <person name="Gonzalez J."/>
            <person name="Henrissat B."/>
            <person name="Kuo A."/>
            <person name="Liang C."/>
            <person name="Lipzen A."/>
            <person name="Lutzoni F."/>
            <person name="Magnuson J."/>
            <person name="Mondo S."/>
            <person name="Nolan M."/>
            <person name="Ohm R."/>
            <person name="Pangilinan J."/>
            <person name="Park H.-J."/>
            <person name="Ramirez L."/>
            <person name="Alfaro M."/>
            <person name="Sun H."/>
            <person name="Tritt A."/>
            <person name="Yoshinaga Y."/>
            <person name="Zwiers L.-H."/>
            <person name="Turgeon B."/>
            <person name="Goodwin S."/>
            <person name="Spatafora J."/>
            <person name="Crous P."/>
            <person name="Grigoriev I."/>
        </authorList>
    </citation>
    <scope>NUCLEOTIDE SEQUENCE</scope>
    <source>
        <strain evidence="8">CBS 110217</strain>
    </source>
</reference>
<evidence type="ECO:0000256" key="3">
    <source>
        <dbReference type="ARBA" id="ARBA00022723"/>
    </source>
</evidence>
<keyword evidence="3 5" id="KW-0479">Metal-binding</keyword>
<gene>
    <name evidence="8" type="ORF">EK21DRAFT_55595</name>
</gene>
<evidence type="ECO:0000256" key="4">
    <source>
        <dbReference type="ARBA" id="ARBA00023004"/>
    </source>
</evidence>
<protein>
    <submittedName>
        <fullName evidence="8">Cytochrome protein</fullName>
    </submittedName>
</protein>
<organism evidence="8 9">
    <name type="scientific">Setomelanomma holmii</name>
    <dbReference type="NCBI Taxonomy" id="210430"/>
    <lineage>
        <taxon>Eukaryota</taxon>
        <taxon>Fungi</taxon>
        <taxon>Dikarya</taxon>
        <taxon>Ascomycota</taxon>
        <taxon>Pezizomycotina</taxon>
        <taxon>Dothideomycetes</taxon>
        <taxon>Pleosporomycetidae</taxon>
        <taxon>Pleosporales</taxon>
        <taxon>Pleosporineae</taxon>
        <taxon>Phaeosphaeriaceae</taxon>
        <taxon>Setomelanomma</taxon>
    </lineage>
</organism>
<accession>A0A9P4HI37</accession>
<dbReference type="Gene3D" id="1.10.630.10">
    <property type="entry name" value="Cytochrome P450"/>
    <property type="match status" value="1"/>
</dbReference>
<keyword evidence="7" id="KW-1133">Transmembrane helix</keyword>
<dbReference type="GO" id="GO:0020037">
    <property type="term" value="F:heme binding"/>
    <property type="evidence" value="ECO:0007669"/>
    <property type="project" value="InterPro"/>
</dbReference>
<sequence>MERLGAGWAVVVVVGWTVYALLLAIHRLFYHPLAKVPGPRLAALTGWYEAYYELFHSFGGQYTFKIKELHQKYGPIVRISPGDIHIDDPEFFDSIYTSREAFDKPEHLKWRFGSPDALFSTPGHGLHRLRRSSQDQFFAKSRIQRLAPLIQDVADRMCTRLDCDFAGYRKVLNLNNLFTSYIADVTTQYSFNRDFMYLSDENFKSPFVQAIRGFKDIAQPCTQCPWLGQLLSFIPERVAVYLQPAMASVQQFQHDMRHLVREAQNDVKENKSQFADKTIMHGILTSGILEAELTVERLKDQATGLIGAGIASAQWTLTIACYHIIHDRGIWAVLRKELVEVMPDANVAPPLVQLEKLPYLSACVEEAIRLACGQMTRSPRVASRPIPYGAYTIPPGTNISLDTWHMHHNKHIFPDSFAFKPLRWLGNPTAPSGKPLKHYMVSFGKGTRNCLGINLARAEITIGLALLVRRFEFELYETTYDRDVKVVRDVVAPDCHPSSQGVRVLVK</sequence>
<name>A0A9P4HI37_9PLEO</name>
<feature type="transmembrane region" description="Helical" evidence="7">
    <location>
        <begin position="6"/>
        <end position="25"/>
    </location>
</feature>
<comment type="caution">
    <text evidence="8">The sequence shown here is derived from an EMBL/GenBank/DDBJ whole genome shotgun (WGS) entry which is preliminary data.</text>
</comment>
<keyword evidence="4 5" id="KW-0408">Iron</keyword>
<dbReference type="InterPro" id="IPR017972">
    <property type="entry name" value="Cyt_P450_CS"/>
</dbReference>
<dbReference type="PROSITE" id="PS00086">
    <property type="entry name" value="CYTOCHROME_P450"/>
    <property type="match status" value="1"/>
</dbReference>
<dbReference type="CDD" id="cd11062">
    <property type="entry name" value="CYP58-like"/>
    <property type="match status" value="1"/>
</dbReference>
<dbReference type="InterPro" id="IPR050121">
    <property type="entry name" value="Cytochrome_P450_monoxygenase"/>
</dbReference>
<dbReference type="PANTHER" id="PTHR24305:SF231">
    <property type="entry name" value="P450, PUTATIVE (EUROFUNG)-RELATED"/>
    <property type="match status" value="1"/>
</dbReference>
<comment type="similarity">
    <text evidence="2 6">Belongs to the cytochrome P450 family.</text>
</comment>
<keyword evidence="6" id="KW-0560">Oxidoreductase</keyword>
<feature type="binding site" description="axial binding residue" evidence="5">
    <location>
        <position position="450"/>
    </location>
    <ligand>
        <name>heme</name>
        <dbReference type="ChEBI" id="CHEBI:30413"/>
    </ligand>
    <ligandPart>
        <name>Fe</name>
        <dbReference type="ChEBI" id="CHEBI:18248"/>
    </ligandPart>
</feature>